<dbReference type="GO" id="GO:0005524">
    <property type="term" value="F:ATP binding"/>
    <property type="evidence" value="ECO:0007669"/>
    <property type="project" value="UniProtKB-KW"/>
</dbReference>
<name>A0A1F6TPF0_9PROT</name>
<comment type="caution">
    <text evidence="2">The sequence shown here is derived from an EMBL/GenBank/DDBJ whole genome shotgun (WGS) entry which is preliminary data.</text>
</comment>
<sequence length="485" mass="52524">MTEPLFIAKAKTPLYLLPEMANRHGLIAGATGTGKTVTLQVMAERFSAIGVPVFMADVKGDLSGISRPGNDSPKLKERVKELGLKDFAFRGFPVTCWDLFGEQGHPVRATVSDMGPLLLGRLLNLNETQEGVLALVFKIADDNGWLLLDLKDLRAMVQYVGENAREFTTDYGNVSAASVGAIQRALLALEQQGADQLFGEPALDLEDLMQTEDGYGRINMLAADKLMQAPKLYATFLLWLLAELFENLPEVGDREKPKLVFFFDEAHLLFDEAPKALLEKIEQVVRLIRSKGVGVYFVSQSPLDIPEAVLGQLGNRVQHALRAFTPKDQKAVRAAAETFRANPRLKVAEAITELGVGEALVSMLDEKGSPAPVERARILPPASRIGPASGAERKAIIEASPLYGHYEKAVDRESAYEILKNRTAKETKTTIAGDPAGAVLGGGARGRGRETVGEAMMKSAARAIGSQIGRQIIRGVLGSLLGGRR</sequence>
<dbReference type="PANTHER" id="PTHR30121:SF6">
    <property type="entry name" value="SLR6007 PROTEIN"/>
    <property type="match status" value="1"/>
</dbReference>
<dbReference type="Proteomes" id="UP000178885">
    <property type="component" value="Unassembled WGS sequence"/>
</dbReference>
<dbReference type="EMBL" id="MFSU01000070">
    <property type="protein sequence ID" value="OGI46929.1"/>
    <property type="molecule type" value="Genomic_DNA"/>
</dbReference>
<proteinExistence type="predicted"/>
<protein>
    <submittedName>
        <fullName evidence="2">ATP-binding protein</fullName>
    </submittedName>
</protein>
<dbReference type="AlphaFoldDB" id="A0A1F6TPF0"/>
<gene>
    <name evidence="2" type="ORF">A2151_05695</name>
</gene>
<dbReference type="SUPFAM" id="SSF52540">
    <property type="entry name" value="P-loop containing nucleoside triphosphate hydrolases"/>
    <property type="match status" value="1"/>
</dbReference>
<feature type="domain" description="Helicase HerA-like C-terminal" evidence="1">
    <location>
        <begin position="10"/>
        <end position="485"/>
    </location>
</feature>
<dbReference type="Pfam" id="PF05872">
    <property type="entry name" value="HerA_C"/>
    <property type="match status" value="1"/>
</dbReference>
<organism evidence="2 3">
    <name type="scientific">Candidatus Muproteobacteria bacterium RBG_16_65_34</name>
    <dbReference type="NCBI Taxonomy" id="1817760"/>
    <lineage>
        <taxon>Bacteria</taxon>
        <taxon>Pseudomonadati</taxon>
        <taxon>Pseudomonadota</taxon>
        <taxon>Candidatus Muproteobacteria</taxon>
    </lineage>
</organism>
<dbReference type="Gene3D" id="3.40.50.300">
    <property type="entry name" value="P-loop containing nucleotide triphosphate hydrolases"/>
    <property type="match status" value="2"/>
</dbReference>
<evidence type="ECO:0000313" key="3">
    <source>
        <dbReference type="Proteomes" id="UP000178885"/>
    </source>
</evidence>
<accession>A0A1F6TPF0</accession>
<dbReference type="InterPro" id="IPR027417">
    <property type="entry name" value="P-loop_NTPase"/>
</dbReference>
<evidence type="ECO:0000259" key="1">
    <source>
        <dbReference type="Pfam" id="PF05872"/>
    </source>
</evidence>
<dbReference type="InterPro" id="IPR051162">
    <property type="entry name" value="T4SS_component"/>
</dbReference>
<reference evidence="2 3" key="1">
    <citation type="journal article" date="2016" name="Nat. Commun.">
        <title>Thousands of microbial genomes shed light on interconnected biogeochemical processes in an aquifer system.</title>
        <authorList>
            <person name="Anantharaman K."/>
            <person name="Brown C.T."/>
            <person name="Hug L.A."/>
            <person name="Sharon I."/>
            <person name="Castelle C.J."/>
            <person name="Probst A.J."/>
            <person name="Thomas B.C."/>
            <person name="Singh A."/>
            <person name="Wilkins M.J."/>
            <person name="Karaoz U."/>
            <person name="Brodie E.L."/>
            <person name="Williams K.H."/>
            <person name="Hubbard S.S."/>
            <person name="Banfield J.F."/>
        </authorList>
    </citation>
    <scope>NUCLEOTIDE SEQUENCE [LARGE SCALE GENOMIC DNA]</scope>
</reference>
<dbReference type="InterPro" id="IPR033186">
    <property type="entry name" value="HerA_C"/>
</dbReference>
<evidence type="ECO:0000313" key="2">
    <source>
        <dbReference type="EMBL" id="OGI46929.1"/>
    </source>
</evidence>
<dbReference type="PANTHER" id="PTHR30121">
    <property type="entry name" value="UNCHARACTERIZED PROTEIN YJGR-RELATED"/>
    <property type="match status" value="1"/>
</dbReference>
<keyword evidence="2" id="KW-0067">ATP-binding</keyword>
<keyword evidence="2" id="KW-0547">Nucleotide-binding</keyword>